<reference evidence="2 3" key="1">
    <citation type="submission" date="2019-03" db="EMBL/GenBank/DDBJ databases">
        <title>Genomic Encyclopedia of Archaeal and Bacterial Type Strains, Phase II (KMG-II): from individual species to whole genera.</title>
        <authorList>
            <person name="Goeker M."/>
        </authorList>
    </citation>
    <scope>NUCLEOTIDE SEQUENCE [LARGE SCALE GENOMIC DNA]</scope>
    <source>
        <strain evidence="2 3">DSM 28353</strain>
    </source>
</reference>
<dbReference type="GO" id="GO:0003700">
    <property type="term" value="F:DNA-binding transcription factor activity"/>
    <property type="evidence" value="ECO:0007669"/>
    <property type="project" value="TreeGrafter"/>
</dbReference>
<dbReference type="PANTHER" id="PTHR24567:SF26">
    <property type="entry name" value="REGULATORY PROTEIN YEIL"/>
    <property type="match status" value="1"/>
</dbReference>
<dbReference type="PROSITE" id="PS50042">
    <property type="entry name" value="CNMP_BINDING_3"/>
    <property type="match status" value="1"/>
</dbReference>
<dbReference type="Proteomes" id="UP000295292">
    <property type="component" value="Unassembled WGS sequence"/>
</dbReference>
<sequence>MLRTNHSFLSYIEERYKEQLRKEDIIVKHYVKGERLLTQSEKATKLFFVMEGITKCFFTEENGKSYILEFLGKGEVIGEIELIRDISCLCTVEAMTDVTVYAITPDYFSRLLQQDIGLSNLLLEVFAERIVNTASRASYQQLYTIEHSLKKLLELEARQEIRIPKEDIASYLGVSIRSLNRVLKSEKLSL</sequence>
<organism evidence="2 3">
    <name type="scientific">Sphingobacterium yanglingense</name>
    <dbReference type="NCBI Taxonomy" id="1437280"/>
    <lineage>
        <taxon>Bacteria</taxon>
        <taxon>Pseudomonadati</taxon>
        <taxon>Bacteroidota</taxon>
        <taxon>Sphingobacteriia</taxon>
        <taxon>Sphingobacteriales</taxon>
        <taxon>Sphingobacteriaceae</taxon>
        <taxon>Sphingobacterium</taxon>
    </lineage>
</organism>
<dbReference type="EMBL" id="SNYV01000011">
    <property type="protein sequence ID" value="TDQ79513.1"/>
    <property type="molecule type" value="Genomic_DNA"/>
</dbReference>
<gene>
    <name evidence="2" type="ORF">CLV99_0955</name>
</gene>
<evidence type="ECO:0000313" key="2">
    <source>
        <dbReference type="EMBL" id="TDQ79513.1"/>
    </source>
</evidence>
<dbReference type="SMART" id="SM00100">
    <property type="entry name" value="cNMP"/>
    <property type="match status" value="1"/>
</dbReference>
<dbReference type="Pfam" id="PF00027">
    <property type="entry name" value="cNMP_binding"/>
    <property type="match status" value="1"/>
</dbReference>
<feature type="domain" description="Cyclic nucleotide-binding" evidence="1">
    <location>
        <begin position="28"/>
        <end position="129"/>
    </location>
</feature>
<name>A0A4R6WH66_9SPHI</name>
<dbReference type="OrthoDB" id="5457083at2"/>
<dbReference type="GO" id="GO:0005829">
    <property type="term" value="C:cytosol"/>
    <property type="evidence" value="ECO:0007669"/>
    <property type="project" value="TreeGrafter"/>
</dbReference>
<dbReference type="SUPFAM" id="SSF51206">
    <property type="entry name" value="cAMP-binding domain-like"/>
    <property type="match status" value="1"/>
</dbReference>
<protein>
    <submittedName>
        <fullName evidence="2">CRP-like cAMP-binding protein</fullName>
    </submittedName>
</protein>
<evidence type="ECO:0000259" key="1">
    <source>
        <dbReference type="PROSITE" id="PS50042"/>
    </source>
</evidence>
<keyword evidence="3" id="KW-1185">Reference proteome</keyword>
<dbReference type="PANTHER" id="PTHR24567">
    <property type="entry name" value="CRP FAMILY TRANSCRIPTIONAL REGULATORY PROTEIN"/>
    <property type="match status" value="1"/>
</dbReference>
<dbReference type="InterPro" id="IPR014710">
    <property type="entry name" value="RmlC-like_jellyroll"/>
</dbReference>
<dbReference type="RefSeq" id="WP_133583302.1">
    <property type="nucleotide sequence ID" value="NZ_SNYV01000011.1"/>
</dbReference>
<proteinExistence type="predicted"/>
<dbReference type="AlphaFoldDB" id="A0A4R6WH66"/>
<dbReference type="InterPro" id="IPR018490">
    <property type="entry name" value="cNMP-bd_dom_sf"/>
</dbReference>
<evidence type="ECO:0000313" key="3">
    <source>
        <dbReference type="Proteomes" id="UP000295292"/>
    </source>
</evidence>
<dbReference type="InterPro" id="IPR000595">
    <property type="entry name" value="cNMP-bd_dom"/>
</dbReference>
<comment type="caution">
    <text evidence="2">The sequence shown here is derived from an EMBL/GenBank/DDBJ whole genome shotgun (WGS) entry which is preliminary data.</text>
</comment>
<dbReference type="CDD" id="cd00038">
    <property type="entry name" value="CAP_ED"/>
    <property type="match status" value="1"/>
</dbReference>
<dbReference type="InterPro" id="IPR050397">
    <property type="entry name" value="Env_Response_Regulators"/>
</dbReference>
<accession>A0A4R6WH66</accession>
<dbReference type="Gene3D" id="2.60.120.10">
    <property type="entry name" value="Jelly Rolls"/>
    <property type="match status" value="1"/>
</dbReference>